<evidence type="ECO:0008006" key="3">
    <source>
        <dbReference type="Google" id="ProtNLM"/>
    </source>
</evidence>
<dbReference type="AlphaFoldDB" id="A0A2A4YYV2"/>
<proteinExistence type="predicted"/>
<dbReference type="EMBL" id="NVUS01000013">
    <property type="protein sequence ID" value="PCJ00054.1"/>
    <property type="molecule type" value="Genomic_DNA"/>
</dbReference>
<feature type="transmembrane region" description="Helical" evidence="1">
    <location>
        <begin position="55"/>
        <end position="78"/>
    </location>
</feature>
<feature type="transmembrane region" description="Helical" evidence="1">
    <location>
        <begin position="155"/>
        <end position="178"/>
    </location>
</feature>
<keyword evidence="1" id="KW-0812">Transmembrane</keyword>
<name>A0A2A4YYV2_9PROT</name>
<accession>A0A2A4YYV2</accession>
<comment type="caution">
    <text evidence="2">The sequence shown here is derived from an EMBL/GenBank/DDBJ whole genome shotgun (WGS) entry which is preliminary data.</text>
</comment>
<protein>
    <recommendedName>
        <fullName evidence="3">DUF998 domain-containing protein</fullName>
    </recommendedName>
</protein>
<keyword evidence="1" id="KW-1133">Transmembrane helix</keyword>
<feature type="transmembrane region" description="Helical" evidence="1">
    <location>
        <begin position="85"/>
        <end position="107"/>
    </location>
</feature>
<keyword evidence="1" id="KW-0472">Membrane</keyword>
<gene>
    <name evidence="2" type="ORF">COB13_10705</name>
</gene>
<evidence type="ECO:0000313" key="2">
    <source>
        <dbReference type="EMBL" id="PCJ00054.1"/>
    </source>
</evidence>
<reference evidence="2" key="2">
    <citation type="journal article" date="2018" name="ISME J.">
        <title>A dynamic microbial community with high functional redundancy inhabits the cold, oxic subseafloor aquifer.</title>
        <authorList>
            <person name="Tully B.J."/>
            <person name="Wheat C.G."/>
            <person name="Glazer B.T."/>
            <person name="Huber J.A."/>
        </authorList>
    </citation>
    <scope>NUCLEOTIDE SEQUENCE</scope>
    <source>
        <strain evidence="2">NORP83</strain>
    </source>
</reference>
<dbReference type="InterPro" id="IPR009339">
    <property type="entry name" value="DUF998"/>
</dbReference>
<evidence type="ECO:0000256" key="1">
    <source>
        <dbReference type="SAM" id="Phobius"/>
    </source>
</evidence>
<feature type="transmembrane region" description="Helical" evidence="1">
    <location>
        <begin position="12"/>
        <end position="35"/>
    </location>
</feature>
<feature type="transmembrane region" description="Helical" evidence="1">
    <location>
        <begin position="190"/>
        <end position="207"/>
    </location>
</feature>
<feature type="transmembrane region" description="Helical" evidence="1">
    <location>
        <begin position="122"/>
        <end position="143"/>
    </location>
</feature>
<reference key="1">
    <citation type="submission" date="2017-08" db="EMBL/GenBank/DDBJ databases">
        <title>A dynamic microbial community with high functional redundancy inhabits the cold, oxic subseafloor aquifer.</title>
        <authorList>
            <person name="Tully B.J."/>
            <person name="Wheat C.G."/>
            <person name="Glazer B.T."/>
            <person name="Huber J.A."/>
        </authorList>
    </citation>
    <scope>NUCLEOTIDE SEQUENCE [LARGE SCALE GENOMIC DNA]</scope>
</reference>
<sequence length="219" mass="24445">MNKETFYEIALLSGMISTIIYLLHVIVGGALWGGYSHMEQSISDLTSVGAPHKTLLSVMTNMYGILALIFAIVLYRLIKQHDFKLLRIGLLLLVVMEAVSFVGYMLFPLESSGIEQFSFQNVMHIIVTIIVVVTTISFTFLLGIGFLKIQRMKKLGLYILVSGIIITISGISTGFVIANELPIMGLIERVNIFALQGVIFALSFVMYREYKSHGSLKLW</sequence>
<organism evidence="2">
    <name type="scientific">OCS116 cluster bacterium</name>
    <dbReference type="NCBI Taxonomy" id="2030921"/>
    <lineage>
        <taxon>Bacteria</taxon>
        <taxon>Pseudomonadati</taxon>
        <taxon>Pseudomonadota</taxon>
        <taxon>Alphaproteobacteria</taxon>
        <taxon>OCS116 cluster</taxon>
    </lineage>
</organism>
<dbReference type="Pfam" id="PF06197">
    <property type="entry name" value="DUF998"/>
    <property type="match status" value="1"/>
</dbReference>